<dbReference type="Proteomes" id="UP001232001">
    <property type="component" value="Chromosome"/>
</dbReference>
<keyword evidence="2" id="KW-1185">Reference proteome</keyword>
<dbReference type="EMBL" id="CP122539">
    <property type="protein sequence ID" value="WGH76036.1"/>
    <property type="molecule type" value="Genomic_DNA"/>
</dbReference>
<evidence type="ECO:0000313" key="1">
    <source>
        <dbReference type="EMBL" id="WGH76036.1"/>
    </source>
</evidence>
<protein>
    <submittedName>
        <fullName evidence="1">Uncharacterized protein</fullName>
    </submittedName>
</protein>
<name>A0ABY8L4M7_9FLAO</name>
<accession>A0ABY8L4M7</accession>
<organism evidence="1 2">
    <name type="scientific">Tenacibaculum tangerinum</name>
    <dbReference type="NCBI Taxonomy" id="3038772"/>
    <lineage>
        <taxon>Bacteria</taxon>
        <taxon>Pseudomonadati</taxon>
        <taxon>Bacteroidota</taxon>
        <taxon>Flavobacteriia</taxon>
        <taxon>Flavobacteriales</taxon>
        <taxon>Flavobacteriaceae</taxon>
        <taxon>Tenacibaculum</taxon>
    </lineage>
</organism>
<reference evidence="1 2" key="1">
    <citation type="submission" date="2023-04" db="EMBL/GenBank/DDBJ databases">
        <title>Tenacibaculum tangerinum sp. nov., isolated from sea tidal flat of South Korea.</title>
        <authorList>
            <person name="Lee S.H."/>
            <person name="Kim J.-J."/>
        </authorList>
    </citation>
    <scope>NUCLEOTIDE SEQUENCE [LARGE SCALE GENOMIC DNA]</scope>
    <source>
        <strain evidence="1 2">GRR-S3-23</strain>
    </source>
</reference>
<dbReference type="RefSeq" id="WP_279651907.1">
    <property type="nucleotide sequence ID" value="NZ_CP122539.1"/>
</dbReference>
<proteinExistence type="predicted"/>
<gene>
    <name evidence="1" type="ORF">P8625_02380</name>
</gene>
<evidence type="ECO:0000313" key="2">
    <source>
        <dbReference type="Proteomes" id="UP001232001"/>
    </source>
</evidence>
<sequence length="434" mass="49012">MGSFYGYSQKYKITYSATAQAEPCNPDPIEISYHRIFLRNTNTNQSFLLASAHCNNLIDSKINAVAIIDFLPNIISDNIYARTIAGNVILDEGNTVNVNYNHCDSKTTYVSTFSNTVKVDIEPYTEINPKPPGNPCVITLNVDQDGFLPEVYVWQYYDFLSTAIDKWTNFPAQFQGKHTITFEPIDIFGNKTSDYLNKTINFRMQKYCTGKYTEVRSYAMISCSPQLQEPVVTQSTSCNYKADGTLTLNFDRKIESEELVMTLYDGTDDNLIYDQEFTSTLTNNSGVYSYTWNKPLDAGSYRVKYQTHTGTGGIDQTDSTWNSLEFSNPFTITAATPVNFNITSSADQNCFAINDGYIEVSATGEPNRTFLYQLTKNGELQIFNGVDWIQYTGNNEDNDTWFQFANASTTRINNLNKGAYKIKVKDSQGCFAKQ</sequence>